<dbReference type="PROSITE" id="PS50089">
    <property type="entry name" value="ZF_RING_2"/>
    <property type="match status" value="1"/>
</dbReference>
<keyword evidence="10" id="KW-0833">Ubl conjugation pathway</keyword>
<dbReference type="Gene3D" id="3.30.40.10">
    <property type="entry name" value="Zinc/RING finger domain, C3HC4 (zinc finger)"/>
    <property type="match status" value="1"/>
</dbReference>
<keyword evidence="7 17" id="KW-0812">Transmembrane</keyword>
<evidence type="ECO:0000256" key="12">
    <source>
        <dbReference type="ARBA" id="ARBA00022833"/>
    </source>
</evidence>
<comment type="caution">
    <text evidence="19">The sequence shown here is derived from an EMBL/GenBank/DDBJ whole genome shotgun (WGS) entry which is preliminary data.</text>
</comment>
<dbReference type="InterPro" id="IPR058051">
    <property type="entry name" value="Znf_RING_synoviolin"/>
</dbReference>
<dbReference type="InterPro" id="IPR013083">
    <property type="entry name" value="Znf_RING/FYVE/PHD"/>
</dbReference>
<evidence type="ECO:0000256" key="1">
    <source>
        <dbReference type="ARBA" id="ARBA00000900"/>
    </source>
</evidence>
<gene>
    <name evidence="19" type="ORF">O3M35_012902</name>
</gene>
<organism evidence="19 20">
    <name type="scientific">Rhynocoris fuscipes</name>
    <dbReference type="NCBI Taxonomy" id="488301"/>
    <lineage>
        <taxon>Eukaryota</taxon>
        <taxon>Metazoa</taxon>
        <taxon>Ecdysozoa</taxon>
        <taxon>Arthropoda</taxon>
        <taxon>Hexapoda</taxon>
        <taxon>Insecta</taxon>
        <taxon>Pterygota</taxon>
        <taxon>Neoptera</taxon>
        <taxon>Paraneoptera</taxon>
        <taxon>Hemiptera</taxon>
        <taxon>Heteroptera</taxon>
        <taxon>Panheteroptera</taxon>
        <taxon>Cimicomorpha</taxon>
        <taxon>Reduviidae</taxon>
        <taxon>Harpactorinae</taxon>
        <taxon>Harpactorini</taxon>
        <taxon>Rhynocoris</taxon>
    </lineage>
</organism>
<comment type="catalytic activity">
    <reaction evidence="1">
        <text>S-ubiquitinyl-[E2 ubiquitin-conjugating enzyme]-L-cysteine + [acceptor protein]-L-lysine = [E2 ubiquitin-conjugating enzyme]-L-cysteine + N(6)-ubiquitinyl-[acceptor protein]-L-lysine.</text>
        <dbReference type="EC" id="2.3.2.27"/>
    </reaction>
</comment>
<evidence type="ECO:0000256" key="4">
    <source>
        <dbReference type="ARBA" id="ARBA00010089"/>
    </source>
</evidence>
<dbReference type="InterPro" id="IPR001841">
    <property type="entry name" value="Znf_RING"/>
</dbReference>
<feature type="transmembrane region" description="Helical" evidence="17">
    <location>
        <begin position="219"/>
        <end position="246"/>
    </location>
</feature>
<keyword evidence="14 17" id="KW-0472">Membrane</keyword>
<feature type="transmembrane region" description="Helical" evidence="17">
    <location>
        <begin position="12"/>
        <end position="33"/>
    </location>
</feature>
<evidence type="ECO:0000256" key="10">
    <source>
        <dbReference type="ARBA" id="ARBA00022786"/>
    </source>
</evidence>
<feature type="domain" description="RING-type" evidence="18">
    <location>
        <begin position="299"/>
        <end position="338"/>
    </location>
</feature>
<evidence type="ECO:0000256" key="5">
    <source>
        <dbReference type="ARBA" id="ARBA00012483"/>
    </source>
</evidence>
<reference evidence="19 20" key="1">
    <citation type="submission" date="2022-12" db="EMBL/GenBank/DDBJ databases">
        <title>Chromosome-level genome assembly of true bugs.</title>
        <authorList>
            <person name="Ma L."/>
            <person name="Li H."/>
        </authorList>
    </citation>
    <scope>NUCLEOTIDE SEQUENCE [LARGE SCALE GENOMIC DNA]</scope>
    <source>
        <strain evidence="19">Lab_2022b</strain>
    </source>
</reference>
<keyword evidence="8" id="KW-0479">Metal-binding</keyword>
<feature type="transmembrane region" description="Helical" evidence="17">
    <location>
        <begin position="177"/>
        <end position="199"/>
    </location>
</feature>
<evidence type="ECO:0000259" key="18">
    <source>
        <dbReference type="PROSITE" id="PS50089"/>
    </source>
</evidence>
<dbReference type="EMBL" id="JAPXFL010000042">
    <property type="protein sequence ID" value="KAK9496875.1"/>
    <property type="molecule type" value="Genomic_DNA"/>
</dbReference>
<accession>A0AAW1CKV4</accession>
<feature type="region of interest" description="Disordered" evidence="16">
    <location>
        <begin position="454"/>
        <end position="494"/>
    </location>
</feature>
<keyword evidence="20" id="KW-1185">Reference proteome</keyword>
<evidence type="ECO:0000256" key="16">
    <source>
        <dbReference type="SAM" id="MobiDB-lite"/>
    </source>
</evidence>
<keyword evidence="9 15" id="KW-0863">Zinc-finger</keyword>
<evidence type="ECO:0000256" key="3">
    <source>
        <dbReference type="ARBA" id="ARBA00004906"/>
    </source>
</evidence>
<evidence type="ECO:0000256" key="7">
    <source>
        <dbReference type="ARBA" id="ARBA00022692"/>
    </source>
</evidence>
<feature type="transmembrane region" description="Helical" evidence="17">
    <location>
        <begin position="141"/>
        <end position="165"/>
    </location>
</feature>
<evidence type="ECO:0000313" key="20">
    <source>
        <dbReference type="Proteomes" id="UP001461498"/>
    </source>
</evidence>
<dbReference type="InterPro" id="IPR050731">
    <property type="entry name" value="HRD1_E3_ubiq-ligases"/>
</dbReference>
<name>A0AAW1CKV4_9HEMI</name>
<dbReference type="EC" id="2.3.2.27" evidence="5"/>
<dbReference type="Pfam" id="PF13639">
    <property type="entry name" value="zf-RING_2"/>
    <property type="match status" value="1"/>
</dbReference>
<evidence type="ECO:0000256" key="13">
    <source>
        <dbReference type="ARBA" id="ARBA00022989"/>
    </source>
</evidence>
<dbReference type="GO" id="GO:0061630">
    <property type="term" value="F:ubiquitin protein ligase activity"/>
    <property type="evidence" value="ECO:0007669"/>
    <property type="project" value="UniProtKB-EC"/>
</dbReference>
<evidence type="ECO:0000256" key="17">
    <source>
        <dbReference type="SAM" id="Phobius"/>
    </source>
</evidence>
<feature type="compositionally biased region" description="Polar residues" evidence="16">
    <location>
        <begin position="472"/>
        <end position="492"/>
    </location>
</feature>
<feature type="region of interest" description="Disordered" evidence="16">
    <location>
        <begin position="397"/>
        <end position="439"/>
    </location>
</feature>
<feature type="compositionally biased region" description="Polar residues" evidence="16">
    <location>
        <begin position="403"/>
        <end position="435"/>
    </location>
</feature>
<feature type="compositionally biased region" description="Low complexity" evidence="16">
    <location>
        <begin position="454"/>
        <end position="471"/>
    </location>
</feature>
<comment type="similarity">
    <text evidence="4">Belongs to the HRD1 family.</text>
</comment>
<evidence type="ECO:0000256" key="9">
    <source>
        <dbReference type="ARBA" id="ARBA00022771"/>
    </source>
</evidence>
<proteinExistence type="inferred from homology"/>
<dbReference type="GO" id="GO:0005789">
    <property type="term" value="C:endoplasmic reticulum membrane"/>
    <property type="evidence" value="ECO:0007669"/>
    <property type="project" value="UniProtKB-SubCell"/>
</dbReference>
<keyword evidence="11" id="KW-0256">Endoplasmic reticulum</keyword>
<evidence type="ECO:0000256" key="8">
    <source>
        <dbReference type="ARBA" id="ARBA00022723"/>
    </source>
</evidence>
<dbReference type="InterPro" id="IPR057992">
    <property type="entry name" value="TPR_SYVN1_N"/>
</dbReference>
<dbReference type="PANTHER" id="PTHR22763">
    <property type="entry name" value="RING ZINC FINGER PROTEIN"/>
    <property type="match status" value="1"/>
</dbReference>
<dbReference type="CDD" id="cd16479">
    <property type="entry name" value="RING-H2_synoviolin"/>
    <property type="match status" value="1"/>
</dbReference>
<dbReference type="SMART" id="SM00184">
    <property type="entry name" value="RING"/>
    <property type="match status" value="1"/>
</dbReference>
<feature type="transmembrane region" description="Helical" evidence="17">
    <location>
        <begin position="53"/>
        <end position="70"/>
    </location>
</feature>
<evidence type="ECO:0000313" key="19">
    <source>
        <dbReference type="EMBL" id="KAK9496875.1"/>
    </source>
</evidence>
<feature type="region of interest" description="Disordered" evidence="16">
    <location>
        <begin position="680"/>
        <end position="706"/>
    </location>
</feature>
<dbReference type="GO" id="GO:0043161">
    <property type="term" value="P:proteasome-mediated ubiquitin-dependent protein catabolic process"/>
    <property type="evidence" value="ECO:0007669"/>
    <property type="project" value="TreeGrafter"/>
</dbReference>
<dbReference type="FunFam" id="3.30.40.10:FF:000088">
    <property type="entry name" value="E3 ubiquitin-protein ligase synoviolin"/>
    <property type="match status" value="1"/>
</dbReference>
<feature type="compositionally biased region" description="Polar residues" evidence="16">
    <location>
        <begin position="688"/>
        <end position="703"/>
    </location>
</feature>
<evidence type="ECO:0000256" key="15">
    <source>
        <dbReference type="PROSITE-ProRule" id="PRU00175"/>
    </source>
</evidence>
<evidence type="ECO:0000256" key="11">
    <source>
        <dbReference type="ARBA" id="ARBA00022824"/>
    </source>
</evidence>
<dbReference type="AlphaFoldDB" id="A0AAW1CKV4"/>
<dbReference type="Proteomes" id="UP001461498">
    <property type="component" value="Unassembled WGS sequence"/>
</dbReference>
<keyword evidence="13 17" id="KW-1133">Transmembrane helix</keyword>
<dbReference type="Pfam" id="PF25563">
    <property type="entry name" value="TPR_SYVN1_N"/>
    <property type="match status" value="1"/>
</dbReference>
<comment type="pathway">
    <text evidence="3">Protein modification; protein ubiquitination.</text>
</comment>
<comment type="subcellular location">
    <subcellularLocation>
        <location evidence="2">Endoplasmic reticulum membrane</location>
        <topology evidence="2">Multi-pass membrane protein</topology>
    </subcellularLocation>
</comment>
<evidence type="ECO:0000256" key="6">
    <source>
        <dbReference type="ARBA" id="ARBA00022679"/>
    </source>
</evidence>
<dbReference type="SUPFAM" id="SSF57850">
    <property type="entry name" value="RING/U-box"/>
    <property type="match status" value="1"/>
</dbReference>
<sequence length="718" mass="79364">MLVCELIARKMRNIAITLLSLVLTTLVIGNAFYQKKQFYPSVVYITKSNPSMAIIYIQAFIVVIIIGKLMRRIFFGELRAVEVEHLMERSWYAITETCLAFTVFRDDFNPKFLALFTLLLFLKAFHWLADERVDYMERSPVISWLFHVRIVSLLIILGILDVLFVGHAYQSTLTKGASVQLVFGFEYAILLTIVLNIVIKYAFHVNDFHELPWENKAVFLLYTELIMGFIKVILYFSFVIIMVRIYTLPLFAFRPMYYTVRAFKKAVVDVVMSRRAIRNMNTLYPDATPEELLSIDNVCIICREEMRSGAKKLPCNHIFHTSCLRSWFQRQQTCPTCRLNILRTPASPAVGQGAAVIDGGNGNNGGGAAGGVDNGGAGGPAAAGAGAATAGGNVPAAGNNDNTATGTSARNDTNTNIAGTSGAASSNTGARTAETSFYRDRTPLTPIAILRAASASGQQQRSSAAASSSSANNQFRDTTSQTNLSWTTNTPEQGPAFIPFNREGEMSFGSLPSWPIIPPYPHLMYNIPPPVPPRQGLSMEELKRLEKDTREGLEQRIQCLYTIQNMLDTAVLMMQQYTAAVAVNTASSYANPQQEQASTSNQEEIFNLDESRKQPNENVPSTAQQSSNFNLFEASSSGSARSQPFIDENTVSSMNTFQESNENNQQIKLNAEIVAEGELARSLPPLASTDNGPAADNSSTTDQEILRKRRLERFSNLH</sequence>
<dbReference type="GO" id="GO:0036503">
    <property type="term" value="P:ERAD pathway"/>
    <property type="evidence" value="ECO:0007669"/>
    <property type="project" value="TreeGrafter"/>
</dbReference>
<dbReference type="PANTHER" id="PTHR22763:SF184">
    <property type="entry name" value="E3 UBIQUITIN-PROTEIN LIGASE SYNOVIOLIN"/>
    <property type="match status" value="1"/>
</dbReference>
<evidence type="ECO:0000256" key="2">
    <source>
        <dbReference type="ARBA" id="ARBA00004477"/>
    </source>
</evidence>
<keyword evidence="12" id="KW-0862">Zinc</keyword>
<keyword evidence="6" id="KW-0808">Transferase</keyword>
<protein>
    <recommendedName>
        <fullName evidence="5">RING-type E3 ubiquitin transferase</fullName>
        <ecNumber evidence="5">2.3.2.27</ecNumber>
    </recommendedName>
</protein>
<evidence type="ECO:0000256" key="14">
    <source>
        <dbReference type="ARBA" id="ARBA00023136"/>
    </source>
</evidence>
<dbReference type="GO" id="GO:0008270">
    <property type="term" value="F:zinc ion binding"/>
    <property type="evidence" value="ECO:0007669"/>
    <property type="project" value="UniProtKB-KW"/>
</dbReference>